<feature type="compositionally biased region" description="Low complexity" evidence="1">
    <location>
        <begin position="639"/>
        <end position="648"/>
    </location>
</feature>
<dbReference type="RefSeq" id="XP_016620293.1">
    <property type="nucleotide sequence ID" value="XM_016763969.1"/>
</dbReference>
<feature type="compositionally biased region" description="Low complexity" evidence="1">
    <location>
        <begin position="1013"/>
        <end position="1027"/>
    </location>
</feature>
<feature type="compositionally biased region" description="Basic and acidic residues" evidence="1">
    <location>
        <begin position="527"/>
        <end position="536"/>
    </location>
</feature>
<feature type="compositionally biased region" description="Low complexity" evidence="1">
    <location>
        <begin position="565"/>
        <end position="605"/>
    </location>
</feature>
<feature type="compositionally biased region" description="Polar residues" evidence="1">
    <location>
        <begin position="549"/>
        <end position="559"/>
    </location>
</feature>
<organism evidence="2 3">
    <name type="scientific">Cladophialophora bantiana (strain ATCC 10958 / CBS 173.52 / CDC B-1940 / NIH 8579)</name>
    <name type="common">Xylohypha bantiana</name>
    <dbReference type="NCBI Taxonomy" id="1442370"/>
    <lineage>
        <taxon>Eukaryota</taxon>
        <taxon>Fungi</taxon>
        <taxon>Dikarya</taxon>
        <taxon>Ascomycota</taxon>
        <taxon>Pezizomycotina</taxon>
        <taxon>Eurotiomycetes</taxon>
        <taxon>Chaetothyriomycetidae</taxon>
        <taxon>Chaetothyriales</taxon>
        <taxon>Herpotrichiellaceae</taxon>
        <taxon>Cladophialophora</taxon>
    </lineage>
</organism>
<dbReference type="VEuPathDB" id="FungiDB:Z519_06229"/>
<dbReference type="PANTHER" id="PTHR36223:SF1">
    <property type="entry name" value="TRANSCRIPTION ELONGATION FACTOR EAF N-TERMINAL DOMAIN-CONTAINING PROTEIN"/>
    <property type="match status" value="1"/>
</dbReference>
<feature type="compositionally biased region" description="Polar residues" evidence="1">
    <location>
        <begin position="609"/>
        <end position="638"/>
    </location>
</feature>
<dbReference type="EMBL" id="KN846987">
    <property type="protein sequence ID" value="KIW93624.1"/>
    <property type="molecule type" value="Genomic_DNA"/>
</dbReference>
<keyword evidence="3" id="KW-1185">Reference proteome</keyword>
<dbReference type="HOGENOM" id="CLU_006920_0_0_1"/>
<feature type="compositionally biased region" description="Low complexity" evidence="1">
    <location>
        <begin position="883"/>
        <end position="953"/>
    </location>
</feature>
<protein>
    <submittedName>
        <fullName evidence="2">Uncharacterized protein</fullName>
    </submittedName>
</protein>
<feature type="region of interest" description="Disordered" evidence="1">
    <location>
        <begin position="152"/>
        <end position="201"/>
    </location>
</feature>
<feature type="compositionally biased region" description="Basic and acidic residues" evidence="1">
    <location>
        <begin position="349"/>
        <end position="359"/>
    </location>
</feature>
<evidence type="ECO:0000313" key="3">
    <source>
        <dbReference type="Proteomes" id="UP000053789"/>
    </source>
</evidence>
<dbReference type="Proteomes" id="UP000053789">
    <property type="component" value="Unassembled WGS sequence"/>
</dbReference>
<proteinExistence type="predicted"/>
<feature type="compositionally biased region" description="Gly residues" evidence="1">
    <location>
        <begin position="1113"/>
        <end position="1124"/>
    </location>
</feature>
<sequence>MPTLKDLVCHVQWADTGSPFPEYGTVYGDGVVETYIAIPTHPQVFTIRLTSRKFIYDGLAMVVFIDGNYQCNRNRVNLQPAKKNLPEIRTNIDFLVRQKEKPMGDGTYMGRQWRFDDCNLVSQLPPSVDESHFDDLGTIEVLVLRCHSNNREDSQCSTASSGEHSGIMDDEEDAGGEPEEPDPAGKSNTENYSTKAEQPQPEAQDAFGGLFGLFDGPADGWSSFAGNSGDAPSDGYSRWQWQAHTGHPAPYGPQERPQHPSDYRPPSAHYEEPRRTRYIYQNSPPSSTYAPPSNPPLPGLRPERHVHFDYGDGRGPQSSSFRTRYDHQPHHTWERDDQHAYPHPSPHYYRPEYDRHRNPYADYPVPPEGGHYMYNPDRKVYRPYPKPNQVHESSQPRPPLDSHSTQHSYYRPPIRGATPENQQTHGPPTFGGSQTNFPNAVPSITSLPALPPKFPIQPTNLAPCQPQPVQCPIPIWIPPPTMPIPPFPAAVPIYPSHNNGPLFHNQRIESINGQSTQIDSTSGPVAAEERPSDDSSQKQGGEVTDNQERSNTVQSTSAQDPPENPNNGNNDDNWGNLGGDNNSGNTPTWANGGANDNGSNNINQGWRDSGNNTQDNTNDLGWNNDNRNIGNSSWQYDTNQDNSGSQQGNSGGGWGNKNPNSEGDGNNQPNSESGNQNSSSTHNNVSVLVGSRSNNRALYGPHGAYYTWKSCAQNAPPADAEEEPRYDVPQAIAQSKGVTKQVQPGKGYLYNKKRCVPYYIDSLDEPYARFVFKYRTKEQLKDEIGVEITTEPSPNEDANALENMDKSELIQMVLRAKGALGGTIPSPPPKVTPPSVKSFEQVPVNAPDVGFLRYSLPRMRNVSNTAGLGIRLSNASSNQSHAGNVNQSNNWNGGWNNDWQQGSGQQNSNGNNGGCQNRQDNNNQQSNSGWNNQNWSNASNSNNKNGNSNGNSNAKPSWNNVSASNKNGWDGQQEKHPSVAASQPSGDFSVHAPSRRSSAISPKGGSRLSGPASSIQNPNPNQIQSQNENAGQALPQGDMLDYILNHPEEAAKMGMVGPPPPPPPAIVFTGTGAVGGGQTNIDMDINGAGPRPPTPTDPPPPCSPLSVHDPGTFGPGDWGAGGNGNSWQPASDW</sequence>
<feature type="region of interest" description="Disordered" evidence="1">
    <location>
        <begin position="514"/>
        <end position="685"/>
    </location>
</feature>
<reference evidence="2" key="1">
    <citation type="submission" date="2015-01" db="EMBL/GenBank/DDBJ databases">
        <title>The Genome Sequence of Cladophialophora bantiana CBS 173.52.</title>
        <authorList>
            <consortium name="The Broad Institute Genomics Platform"/>
            <person name="Cuomo C."/>
            <person name="de Hoog S."/>
            <person name="Gorbushina A."/>
            <person name="Stielow B."/>
            <person name="Teixiera M."/>
            <person name="Abouelleil A."/>
            <person name="Chapman S.B."/>
            <person name="Priest M."/>
            <person name="Young S.K."/>
            <person name="Wortman J."/>
            <person name="Nusbaum C."/>
            <person name="Birren B."/>
        </authorList>
    </citation>
    <scope>NUCLEOTIDE SEQUENCE [LARGE SCALE GENOMIC DNA]</scope>
    <source>
        <strain evidence="2">CBS 173.52</strain>
    </source>
</reference>
<feature type="compositionally biased region" description="Polar residues" evidence="1">
    <location>
        <begin position="663"/>
        <end position="685"/>
    </location>
</feature>
<gene>
    <name evidence="2" type="ORF">Z519_06229</name>
</gene>
<feature type="compositionally biased region" description="Polar residues" evidence="1">
    <location>
        <begin position="279"/>
        <end position="290"/>
    </location>
</feature>
<feature type="compositionally biased region" description="Pro residues" evidence="1">
    <location>
        <begin position="1090"/>
        <end position="1103"/>
    </location>
</feature>
<feature type="compositionally biased region" description="Basic and acidic residues" evidence="1">
    <location>
        <begin position="323"/>
        <end position="340"/>
    </location>
</feature>
<dbReference type="OrthoDB" id="5423516at2759"/>
<feature type="compositionally biased region" description="Polar residues" evidence="1">
    <location>
        <begin position="186"/>
        <end position="197"/>
    </location>
</feature>
<feature type="region of interest" description="Disordered" evidence="1">
    <location>
        <begin position="876"/>
        <end position="1027"/>
    </location>
</feature>
<accession>A0A0D2IA10</accession>
<feature type="compositionally biased region" description="Polar residues" evidence="1">
    <location>
        <begin position="419"/>
        <end position="443"/>
    </location>
</feature>
<dbReference type="PANTHER" id="PTHR36223">
    <property type="entry name" value="BETA-LACTAMASE-TYPE TRANSPEPTIDASE FOLD DOMAIN CONTAINING PROTEIN"/>
    <property type="match status" value="1"/>
</dbReference>
<name>A0A0D2IA10_CLAB1</name>
<feature type="compositionally biased region" description="Acidic residues" evidence="1">
    <location>
        <begin position="168"/>
        <end position="182"/>
    </location>
</feature>
<feature type="region of interest" description="Disordered" evidence="1">
    <location>
        <begin position="221"/>
        <end position="443"/>
    </location>
</feature>
<evidence type="ECO:0000256" key="1">
    <source>
        <dbReference type="SAM" id="MobiDB-lite"/>
    </source>
</evidence>
<feature type="compositionally biased region" description="Polar residues" evidence="1">
    <location>
        <begin position="514"/>
        <end position="523"/>
    </location>
</feature>
<evidence type="ECO:0000313" key="2">
    <source>
        <dbReference type="EMBL" id="KIW93624.1"/>
    </source>
</evidence>
<feature type="compositionally biased region" description="Polar residues" evidence="1">
    <location>
        <begin position="954"/>
        <end position="967"/>
    </location>
</feature>
<feature type="compositionally biased region" description="Basic and acidic residues" evidence="1">
    <location>
        <begin position="301"/>
        <end position="312"/>
    </location>
</feature>
<dbReference type="GeneID" id="27699157"/>
<dbReference type="AlphaFoldDB" id="A0A0D2IA10"/>
<feature type="region of interest" description="Disordered" evidence="1">
    <location>
        <begin position="1081"/>
        <end position="1133"/>
    </location>
</feature>